<dbReference type="AlphaFoldDB" id="A0A7W8QI44"/>
<dbReference type="Gene3D" id="3.30.370.10">
    <property type="entry name" value="Barstar-like"/>
    <property type="match status" value="1"/>
</dbReference>
<dbReference type="Proteomes" id="UP000572635">
    <property type="component" value="Unassembled WGS sequence"/>
</dbReference>
<proteinExistence type="inferred from homology"/>
<evidence type="ECO:0000256" key="1">
    <source>
        <dbReference type="ARBA" id="ARBA00006845"/>
    </source>
</evidence>
<feature type="domain" description="Barstar (barnase inhibitor)" evidence="2">
    <location>
        <begin position="95"/>
        <end position="181"/>
    </location>
</feature>
<comment type="similarity">
    <text evidence="1">Belongs to the barstar family.</text>
</comment>
<sequence>MIIDVSPEGLGEDSLVRVVAARLAVQAYAPRTWADLCLLAQERTRPPRELHVVGWSALVERRPKDAAGLLDLVEAVQEVRPGTVATFGDDLSGVTVLIELDEVEGEDDLHRLLKRELGFPDFYGRNWAAFWDTATGLVEMPGALRFTGWAGFAERLPEDARTLRSLLSDLADHGRDRGGALRPAVSYE</sequence>
<evidence type="ECO:0000313" key="4">
    <source>
        <dbReference type="Proteomes" id="UP000572635"/>
    </source>
</evidence>
<accession>A0A7W8QI44</accession>
<gene>
    <name evidence="3" type="ORF">HDA36_000050</name>
</gene>
<protein>
    <submittedName>
        <fullName evidence="3">RNAse (Barnase) inhibitor barstar</fullName>
    </submittedName>
</protein>
<dbReference type="EMBL" id="JACHDB010000001">
    <property type="protein sequence ID" value="MBB5429966.1"/>
    <property type="molecule type" value="Genomic_DNA"/>
</dbReference>
<comment type="caution">
    <text evidence="3">The sequence shown here is derived from an EMBL/GenBank/DDBJ whole genome shotgun (WGS) entry which is preliminary data.</text>
</comment>
<keyword evidence="4" id="KW-1185">Reference proteome</keyword>
<organism evidence="3 4">
    <name type="scientific">Nocardiopsis composta</name>
    <dbReference type="NCBI Taxonomy" id="157465"/>
    <lineage>
        <taxon>Bacteria</taxon>
        <taxon>Bacillati</taxon>
        <taxon>Actinomycetota</taxon>
        <taxon>Actinomycetes</taxon>
        <taxon>Streptosporangiales</taxon>
        <taxon>Nocardiopsidaceae</taxon>
        <taxon>Nocardiopsis</taxon>
    </lineage>
</organism>
<evidence type="ECO:0000313" key="3">
    <source>
        <dbReference type="EMBL" id="MBB5429966.1"/>
    </source>
</evidence>
<dbReference type="SUPFAM" id="SSF52038">
    <property type="entry name" value="Barstar-related"/>
    <property type="match status" value="1"/>
</dbReference>
<dbReference type="InterPro" id="IPR035905">
    <property type="entry name" value="Barstar-like_sf"/>
</dbReference>
<dbReference type="RefSeq" id="WP_184387482.1">
    <property type="nucleotide sequence ID" value="NZ_BAAAJD010000128.1"/>
</dbReference>
<reference evidence="3 4" key="1">
    <citation type="submission" date="2020-08" db="EMBL/GenBank/DDBJ databases">
        <title>Sequencing the genomes of 1000 actinobacteria strains.</title>
        <authorList>
            <person name="Klenk H.-P."/>
        </authorList>
    </citation>
    <scope>NUCLEOTIDE SEQUENCE [LARGE SCALE GENOMIC DNA]</scope>
    <source>
        <strain evidence="3 4">DSM 44551</strain>
    </source>
</reference>
<dbReference type="InterPro" id="IPR000468">
    <property type="entry name" value="Barstar"/>
</dbReference>
<dbReference type="Pfam" id="PF01337">
    <property type="entry name" value="Barstar"/>
    <property type="match status" value="1"/>
</dbReference>
<name>A0A7W8QI44_9ACTN</name>
<evidence type="ECO:0000259" key="2">
    <source>
        <dbReference type="Pfam" id="PF01337"/>
    </source>
</evidence>